<dbReference type="AlphaFoldDB" id="A0A388KS15"/>
<feature type="compositionally biased region" description="Basic residues" evidence="2">
    <location>
        <begin position="429"/>
        <end position="439"/>
    </location>
</feature>
<proteinExistence type="predicted"/>
<feature type="coiled-coil region" evidence="1">
    <location>
        <begin position="175"/>
        <end position="310"/>
    </location>
</feature>
<dbReference type="Gramene" id="GBG72865">
    <property type="protein sequence ID" value="GBG72865"/>
    <property type="gene ID" value="CBR_g12584"/>
</dbReference>
<feature type="coiled-coil region" evidence="1">
    <location>
        <begin position="106"/>
        <end position="140"/>
    </location>
</feature>
<feature type="region of interest" description="Disordered" evidence="2">
    <location>
        <begin position="396"/>
        <end position="468"/>
    </location>
</feature>
<keyword evidence="4" id="KW-1185">Reference proteome</keyword>
<evidence type="ECO:0000256" key="1">
    <source>
        <dbReference type="SAM" id="Coils"/>
    </source>
</evidence>
<comment type="caution">
    <text evidence="3">The sequence shown here is derived from an EMBL/GenBank/DDBJ whole genome shotgun (WGS) entry which is preliminary data.</text>
</comment>
<keyword evidence="1" id="KW-0175">Coiled coil</keyword>
<organism evidence="3 4">
    <name type="scientific">Chara braunii</name>
    <name type="common">Braun's stonewort</name>
    <dbReference type="NCBI Taxonomy" id="69332"/>
    <lineage>
        <taxon>Eukaryota</taxon>
        <taxon>Viridiplantae</taxon>
        <taxon>Streptophyta</taxon>
        <taxon>Charophyceae</taxon>
        <taxon>Charales</taxon>
        <taxon>Characeae</taxon>
        <taxon>Chara</taxon>
    </lineage>
</organism>
<evidence type="ECO:0000313" key="4">
    <source>
        <dbReference type="Proteomes" id="UP000265515"/>
    </source>
</evidence>
<gene>
    <name evidence="3" type="ORF">CBR_g12584</name>
</gene>
<evidence type="ECO:0000313" key="3">
    <source>
        <dbReference type="EMBL" id="GBG72865.1"/>
    </source>
</evidence>
<feature type="region of interest" description="Disordered" evidence="2">
    <location>
        <begin position="486"/>
        <end position="529"/>
    </location>
</feature>
<feature type="region of interest" description="Disordered" evidence="2">
    <location>
        <begin position="603"/>
        <end position="623"/>
    </location>
</feature>
<evidence type="ECO:0000256" key="2">
    <source>
        <dbReference type="SAM" id="MobiDB-lite"/>
    </source>
</evidence>
<name>A0A388KS15_CHABU</name>
<sequence length="623" mass="70138">MVVDVLGVMNQHQADMSVSETGAGCCRRLRLIFMEGGSILQEVTRLQKDIDALDVQLEDEIRKTKLVEASLVLAEEQVCRQEEDIVKHVKLLARAESECNDQTTVLLLRQEEIARLEQKNRMKEQELSELRAALDQERRSFVDACCQFTKSQEDNGVGEAIRVLQECHATIIAEERNLTETLRNTEREKAIVDEKVKAMRKEGESMRERRQQLADHIACQRKKNEELQRKINELKKQEEENGKEEQQLITMALALDLMNEEEDELQISKDRLCAQLSGIQKEIEDLGRRIASQKEEIRKVDTQIEEHLTRLGPAGCSWYQCTSGLEPGGRCWLQSRSEVRSTNKPDDMKAWVTSTLGNSLKLITQKLEEVDSKSKLATTEKEELIRLRAEKAAMEKAEKVKKESSSEKRKRAVATPGAAVTPMECGAKPRSRRSSKARNRRVEISSDDEGGDEGVKQNLGKKMESSSDLSEVKKMLAALVQGLADHKGKQPVNVPGPEPEAEPEPEPEAEGDEGHDVAVNSAHGDEEEVDEGGLAAYMKVRQHFYASLHYTRVQELCKQKDIPYFRKEMGAWVLARLDLQAYVDQLKVHGVVKVGESSRRTAVQNGNNTDAEGDGTENMVVGN</sequence>
<accession>A0A388KS15</accession>
<feature type="compositionally biased region" description="Acidic residues" evidence="2">
    <location>
        <begin position="499"/>
        <end position="513"/>
    </location>
</feature>
<dbReference type="Proteomes" id="UP000265515">
    <property type="component" value="Unassembled WGS sequence"/>
</dbReference>
<reference evidence="3 4" key="1">
    <citation type="journal article" date="2018" name="Cell">
        <title>The Chara Genome: Secondary Complexity and Implications for Plant Terrestrialization.</title>
        <authorList>
            <person name="Nishiyama T."/>
            <person name="Sakayama H."/>
            <person name="Vries J.D."/>
            <person name="Buschmann H."/>
            <person name="Saint-Marcoux D."/>
            <person name="Ullrich K.K."/>
            <person name="Haas F.B."/>
            <person name="Vanderstraeten L."/>
            <person name="Becker D."/>
            <person name="Lang D."/>
            <person name="Vosolsobe S."/>
            <person name="Rombauts S."/>
            <person name="Wilhelmsson P.K.I."/>
            <person name="Janitza P."/>
            <person name="Kern R."/>
            <person name="Heyl A."/>
            <person name="Rumpler F."/>
            <person name="Villalobos L.I.A.C."/>
            <person name="Clay J.M."/>
            <person name="Skokan R."/>
            <person name="Toyoda A."/>
            <person name="Suzuki Y."/>
            <person name="Kagoshima H."/>
            <person name="Schijlen E."/>
            <person name="Tajeshwar N."/>
            <person name="Catarino B."/>
            <person name="Hetherington A.J."/>
            <person name="Saltykova A."/>
            <person name="Bonnot C."/>
            <person name="Breuninger H."/>
            <person name="Symeonidi A."/>
            <person name="Radhakrishnan G.V."/>
            <person name="Van Nieuwerburgh F."/>
            <person name="Deforce D."/>
            <person name="Chang C."/>
            <person name="Karol K.G."/>
            <person name="Hedrich R."/>
            <person name="Ulvskov P."/>
            <person name="Glockner G."/>
            <person name="Delwiche C.F."/>
            <person name="Petrasek J."/>
            <person name="Van de Peer Y."/>
            <person name="Friml J."/>
            <person name="Beilby M."/>
            <person name="Dolan L."/>
            <person name="Kohara Y."/>
            <person name="Sugano S."/>
            <person name="Fujiyama A."/>
            <person name="Delaux P.-M."/>
            <person name="Quint M."/>
            <person name="TheiBen G."/>
            <person name="Hagemann M."/>
            <person name="Harholt J."/>
            <person name="Dunand C."/>
            <person name="Zachgo S."/>
            <person name="Langdale J."/>
            <person name="Maumus F."/>
            <person name="Straeten D.V.D."/>
            <person name="Gould S.B."/>
            <person name="Rensing S.A."/>
        </authorList>
    </citation>
    <scope>NUCLEOTIDE SEQUENCE [LARGE SCALE GENOMIC DNA]</scope>
    <source>
        <strain evidence="3 4">S276</strain>
    </source>
</reference>
<feature type="compositionally biased region" description="Basic and acidic residues" evidence="2">
    <location>
        <begin position="396"/>
        <end position="407"/>
    </location>
</feature>
<protein>
    <submittedName>
        <fullName evidence="3">Uncharacterized protein</fullName>
    </submittedName>
</protein>
<dbReference type="EMBL" id="BFEA01000173">
    <property type="protein sequence ID" value="GBG72865.1"/>
    <property type="molecule type" value="Genomic_DNA"/>
</dbReference>